<dbReference type="Proteomes" id="UP000269198">
    <property type="component" value="Unassembled WGS sequence"/>
</dbReference>
<reference evidence="2 3" key="1">
    <citation type="submission" date="2018-11" db="EMBL/GenBank/DDBJ databases">
        <title>The genome draft of YIM 96095.</title>
        <authorList>
            <person name="Tang S.-K."/>
            <person name="Chunyu W.-X."/>
            <person name="Feng Y.-Z."/>
        </authorList>
    </citation>
    <scope>NUCLEOTIDE SEQUENCE [LARGE SCALE GENOMIC DNA]</scope>
    <source>
        <strain evidence="2 3">YIM 96095</strain>
    </source>
</reference>
<sequence>MNDDHAEETLLICRVLGGYPNATAARMTGVDQAGGDYVATVGGVETPLRIPWASPVTERPQIRREVVRMYQEACARGGVTPHGEQEPPG</sequence>
<protein>
    <submittedName>
        <fullName evidence="2">DUF2470 domain-containing protein</fullName>
    </submittedName>
</protein>
<evidence type="ECO:0000259" key="1">
    <source>
        <dbReference type="Pfam" id="PF10615"/>
    </source>
</evidence>
<feature type="domain" description="DUF2470" evidence="1">
    <location>
        <begin position="1"/>
        <end position="69"/>
    </location>
</feature>
<evidence type="ECO:0000313" key="3">
    <source>
        <dbReference type="Proteomes" id="UP000269198"/>
    </source>
</evidence>
<dbReference type="OrthoDB" id="5116982at2"/>
<proteinExistence type="predicted"/>
<dbReference type="InterPro" id="IPR037119">
    <property type="entry name" value="Haem_oxidase_HugZ-like_sf"/>
</dbReference>
<organism evidence="2 3">
    <name type="scientific">Halostreptopolyspora alba</name>
    <dbReference type="NCBI Taxonomy" id="2487137"/>
    <lineage>
        <taxon>Bacteria</taxon>
        <taxon>Bacillati</taxon>
        <taxon>Actinomycetota</taxon>
        <taxon>Actinomycetes</taxon>
        <taxon>Streptosporangiales</taxon>
        <taxon>Nocardiopsidaceae</taxon>
        <taxon>Halostreptopolyspora</taxon>
    </lineage>
</organism>
<dbReference type="SUPFAM" id="SSF50475">
    <property type="entry name" value="FMN-binding split barrel"/>
    <property type="match status" value="1"/>
</dbReference>
<accession>A0A3N0EG26</accession>
<comment type="caution">
    <text evidence="2">The sequence shown here is derived from an EMBL/GenBank/DDBJ whole genome shotgun (WGS) entry which is preliminary data.</text>
</comment>
<dbReference type="AlphaFoldDB" id="A0A3N0EG26"/>
<dbReference type="Gene3D" id="3.20.180.10">
    <property type="entry name" value="PNP-oxidase-like"/>
    <property type="match status" value="1"/>
</dbReference>
<dbReference type="EMBL" id="RJMB01000003">
    <property type="protein sequence ID" value="RNL86639.1"/>
    <property type="molecule type" value="Genomic_DNA"/>
</dbReference>
<dbReference type="InterPro" id="IPR019595">
    <property type="entry name" value="DUF2470"/>
</dbReference>
<name>A0A3N0EG26_9ACTN</name>
<keyword evidence="3" id="KW-1185">Reference proteome</keyword>
<dbReference type="RefSeq" id="WP_123200164.1">
    <property type="nucleotide sequence ID" value="NZ_RJMB01000003.1"/>
</dbReference>
<evidence type="ECO:0000313" key="2">
    <source>
        <dbReference type="EMBL" id="RNL86639.1"/>
    </source>
</evidence>
<dbReference type="Pfam" id="PF10615">
    <property type="entry name" value="DUF2470"/>
    <property type="match status" value="1"/>
</dbReference>
<gene>
    <name evidence="2" type="ORF">EFW17_04240</name>
</gene>